<dbReference type="EMBL" id="CM001750">
    <property type="protein sequence ID" value="KJB70763.1"/>
    <property type="molecule type" value="Genomic_DNA"/>
</dbReference>
<organism evidence="1 2">
    <name type="scientific">Gossypium raimondii</name>
    <name type="common">Peruvian cotton</name>
    <name type="synonym">Gossypium klotzschianum subsp. raimondii</name>
    <dbReference type="NCBI Taxonomy" id="29730"/>
    <lineage>
        <taxon>Eukaryota</taxon>
        <taxon>Viridiplantae</taxon>
        <taxon>Streptophyta</taxon>
        <taxon>Embryophyta</taxon>
        <taxon>Tracheophyta</taxon>
        <taxon>Spermatophyta</taxon>
        <taxon>Magnoliopsida</taxon>
        <taxon>eudicotyledons</taxon>
        <taxon>Gunneridae</taxon>
        <taxon>Pentapetalae</taxon>
        <taxon>rosids</taxon>
        <taxon>malvids</taxon>
        <taxon>Malvales</taxon>
        <taxon>Malvaceae</taxon>
        <taxon>Malvoideae</taxon>
        <taxon>Gossypium</taxon>
    </lineage>
</organism>
<name>A0A0D2T4X4_GOSRA</name>
<proteinExistence type="predicted"/>
<evidence type="ECO:0000313" key="1">
    <source>
        <dbReference type="EMBL" id="KJB70763.1"/>
    </source>
</evidence>
<protein>
    <submittedName>
        <fullName evidence="1">Uncharacterized protein</fullName>
    </submittedName>
</protein>
<gene>
    <name evidence="1" type="ORF">B456_011G093600</name>
</gene>
<dbReference type="AlphaFoldDB" id="A0A0D2T4X4"/>
<dbReference type="Gramene" id="KJB70763">
    <property type="protein sequence ID" value="KJB70763"/>
    <property type="gene ID" value="B456_011G093600"/>
</dbReference>
<evidence type="ECO:0000313" key="2">
    <source>
        <dbReference type="Proteomes" id="UP000032304"/>
    </source>
</evidence>
<dbReference type="Proteomes" id="UP000032304">
    <property type="component" value="Chromosome 11"/>
</dbReference>
<keyword evidence="2" id="KW-1185">Reference proteome</keyword>
<reference evidence="1 2" key="1">
    <citation type="journal article" date="2012" name="Nature">
        <title>Repeated polyploidization of Gossypium genomes and the evolution of spinnable cotton fibres.</title>
        <authorList>
            <person name="Paterson A.H."/>
            <person name="Wendel J.F."/>
            <person name="Gundlach H."/>
            <person name="Guo H."/>
            <person name="Jenkins J."/>
            <person name="Jin D."/>
            <person name="Llewellyn D."/>
            <person name="Showmaker K.C."/>
            <person name="Shu S."/>
            <person name="Udall J."/>
            <person name="Yoo M.J."/>
            <person name="Byers R."/>
            <person name="Chen W."/>
            <person name="Doron-Faigenboim A."/>
            <person name="Duke M.V."/>
            <person name="Gong L."/>
            <person name="Grimwood J."/>
            <person name="Grover C."/>
            <person name="Grupp K."/>
            <person name="Hu G."/>
            <person name="Lee T.H."/>
            <person name="Li J."/>
            <person name="Lin L."/>
            <person name="Liu T."/>
            <person name="Marler B.S."/>
            <person name="Page J.T."/>
            <person name="Roberts A.W."/>
            <person name="Romanel E."/>
            <person name="Sanders W.S."/>
            <person name="Szadkowski E."/>
            <person name="Tan X."/>
            <person name="Tang H."/>
            <person name="Xu C."/>
            <person name="Wang J."/>
            <person name="Wang Z."/>
            <person name="Zhang D."/>
            <person name="Zhang L."/>
            <person name="Ashrafi H."/>
            <person name="Bedon F."/>
            <person name="Bowers J.E."/>
            <person name="Brubaker C.L."/>
            <person name="Chee P.W."/>
            <person name="Das S."/>
            <person name="Gingle A.R."/>
            <person name="Haigler C.H."/>
            <person name="Harker D."/>
            <person name="Hoffmann L.V."/>
            <person name="Hovav R."/>
            <person name="Jones D.C."/>
            <person name="Lemke C."/>
            <person name="Mansoor S."/>
            <person name="ur Rahman M."/>
            <person name="Rainville L.N."/>
            <person name="Rambani A."/>
            <person name="Reddy U.K."/>
            <person name="Rong J.K."/>
            <person name="Saranga Y."/>
            <person name="Scheffler B.E."/>
            <person name="Scheffler J.A."/>
            <person name="Stelly D.M."/>
            <person name="Triplett B.A."/>
            <person name="Van Deynze A."/>
            <person name="Vaslin M.F."/>
            <person name="Waghmare V.N."/>
            <person name="Walford S.A."/>
            <person name="Wright R.J."/>
            <person name="Zaki E.A."/>
            <person name="Zhang T."/>
            <person name="Dennis E.S."/>
            <person name="Mayer K.F."/>
            <person name="Peterson D.G."/>
            <person name="Rokhsar D.S."/>
            <person name="Wang X."/>
            <person name="Schmutz J."/>
        </authorList>
    </citation>
    <scope>NUCLEOTIDE SEQUENCE [LARGE SCALE GENOMIC DNA]</scope>
</reference>
<accession>A0A0D2T4X4</accession>
<sequence length="123" mass="14562">MVTIKFETLRMWKKETIGEFYAKLCDLSNQVFALGNEYSNSKLRFFIKVTSIEEAKDIDSMRIDELIRSLQTFEINLDESRRSRSKGEKKLQEQIALLTKVFNKAFEKQARKKKKLEIVKNFT</sequence>